<protein>
    <recommendedName>
        <fullName evidence="3">DUF309 domain-containing protein</fullName>
    </recommendedName>
</protein>
<dbReference type="Gene3D" id="1.10.3450.10">
    <property type="entry name" value="TTHA0068-like"/>
    <property type="match status" value="1"/>
</dbReference>
<evidence type="ECO:0000313" key="2">
    <source>
        <dbReference type="Proteomes" id="UP000318878"/>
    </source>
</evidence>
<comment type="caution">
    <text evidence="1">The sequence shown here is derived from an EMBL/GenBank/DDBJ whole genome shotgun (WGS) entry which is preliminary data.</text>
</comment>
<accession>A0A5C5V881</accession>
<dbReference type="AlphaFoldDB" id="A0A5C5V881"/>
<name>A0A5C5V881_9BACT</name>
<dbReference type="SUPFAM" id="SSF140663">
    <property type="entry name" value="TTHA0068-like"/>
    <property type="match status" value="1"/>
</dbReference>
<keyword evidence="2" id="KW-1185">Reference proteome</keyword>
<evidence type="ECO:0008006" key="3">
    <source>
        <dbReference type="Google" id="ProtNLM"/>
    </source>
</evidence>
<dbReference type="RefSeq" id="WP_146430309.1">
    <property type="nucleotide sequence ID" value="NZ_SJPF01000002.1"/>
</dbReference>
<dbReference type="InterPro" id="IPR023203">
    <property type="entry name" value="TTHA0068_sf"/>
</dbReference>
<dbReference type="Pfam" id="PF03745">
    <property type="entry name" value="DUF309"/>
    <property type="match status" value="1"/>
</dbReference>
<organism evidence="1 2">
    <name type="scientific">Blastopirellula retiformator</name>
    <dbReference type="NCBI Taxonomy" id="2527970"/>
    <lineage>
        <taxon>Bacteria</taxon>
        <taxon>Pseudomonadati</taxon>
        <taxon>Planctomycetota</taxon>
        <taxon>Planctomycetia</taxon>
        <taxon>Pirellulales</taxon>
        <taxon>Pirellulaceae</taxon>
        <taxon>Blastopirellula</taxon>
    </lineage>
</organism>
<dbReference type="InterPro" id="IPR005500">
    <property type="entry name" value="DUF309"/>
</dbReference>
<dbReference type="EMBL" id="SJPF01000002">
    <property type="protein sequence ID" value="TWT34250.1"/>
    <property type="molecule type" value="Genomic_DNA"/>
</dbReference>
<gene>
    <name evidence="1" type="ORF">Enr8_16440</name>
</gene>
<evidence type="ECO:0000313" key="1">
    <source>
        <dbReference type="EMBL" id="TWT34250.1"/>
    </source>
</evidence>
<dbReference type="Proteomes" id="UP000318878">
    <property type="component" value="Unassembled WGS sequence"/>
</dbReference>
<dbReference type="OrthoDB" id="9799942at2"/>
<reference evidence="1 2" key="1">
    <citation type="submission" date="2019-02" db="EMBL/GenBank/DDBJ databases">
        <title>Deep-cultivation of Planctomycetes and their phenomic and genomic characterization uncovers novel biology.</title>
        <authorList>
            <person name="Wiegand S."/>
            <person name="Jogler M."/>
            <person name="Boedeker C."/>
            <person name="Pinto D."/>
            <person name="Vollmers J."/>
            <person name="Rivas-Marin E."/>
            <person name="Kohn T."/>
            <person name="Peeters S.H."/>
            <person name="Heuer A."/>
            <person name="Rast P."/>
            <person name="Oberbeckmann S."/>
            <person name="Bunk B."/>
            <person name="Jeske O."/>
            <person name="Meyerdierks A."/>
            <person name="Storesund J.E."/>
            <person name="Kallscheuer N."/>
            <person name="Luecker S."/>
            <person name="Lage O.M."/>
            <person name="Pohl T."/>
            <person name="Merkel B.J."/>
            <person name="Hornburger P."/>
            <person name="Mueller R.-W."/>
            <person name="Bruemmer F."/>
            <person name="Labrenz M."/>
            <person name="Spormann A.M."/>
            <person name="Op Den Camp H."/>
            <person name="Overmann J."/>
            <person name="Amann R."/>
            <person name="Jetten M.S.M."/>
            <person name="Mascher T."/>
            <person name="Medema M.H."/>
            <person name="Devos D.P."/>
            <person name="Kaster A.-K."/>
            <person name="Ovreas L."/>
            <person name="Rohde M."/>
            <person name="Galperin M.Y."/>
            <person name="Jogler C."/>
        </authorList>
    </citation>
    <scope>NUCLEOTIDE SEQUENCE [LARGE SCALE GENOMIC DNA]</scope>
    <source>
        <strain evidence="1 2">Enr8</strain>
    </source>
</reference>
<sequence length="168" mass="18365">MPRYAPQFSLPPYAYVPGMHAHPISHPAGHSFQSETPPIDCPIDLRRCESFLRGIDLFNAGYYWEAHEAWEAIWHAQKRAGESAAQIQGLIKLAAAGVKAREGSAVGVARHAARAIELLDDSEGRPLPIQLAELRRLAQDAAAQPDAYLDTLPAPVRVVFATPIRLLG</sequence>
<proteinExistence type="predicted"/>